<feature type="non-terminal residue" evidence="1">
    <location>
        <position position="1"/>
    </location>
</feature>
<evidence type="ECO:0000313" key="1">
    <source>
        <dbReference type="EMBL" id="GAG35169.1"/>
    </source>
</evidence>
<sequence length="37" mass="4112">IDVLGTVVINYDPDLLGEVVIGTGIEVYIKTSWREAY</sequence>
<name>X0WW17_9ZZZZ</name>
<organism evidence="1">
    <name type="scientific">marine sediment metagenome</name>
    <dbReference type="NCBI Taxonomy" id="412755"/>
    <lineage>
        <taxon>unclassified sequences</taxon>
        <taxon>metagenomes</taxon>
        <taxon>ecological metagenomes</taxon>
    </lineage>
</organism>
<comment type="caution">
    <text evidence="1">The sequence shown here is derived from an EMBL/GenBank/DDBJ whole genome shotgun (WGS) entry which is preliminary data.</text>
</comment>
<dbReference type="EMBL" id="BARS01045656">
    <property type="protein sequence ID" value="GAG35169.1"/>
    <property type="molecule type" value="Genomic_DNA"/>
</dbReference>
<protein>
    <submittedName>
        <fullName evidence="1">Uncharacterized protein</fullName>
    </submittedName>
</protein>
<reference evidence="1" key="1">
    <citation type="journal article" date="2014" name="Front. Microbiol.">
        <title>High frequency of phylogenetically diverse reductive dehalogenase-homologous genes in deep subseafloor sedimentary metagenomes.</title>
        <authorList>
            <person name="Kawai M."/>
            <person name="Futagami T."/>
            <person name="Toyoda A."/>
            <person name="Takaki Y."/>
            <person name="Nishi S."/>
            <person name="Hori S."/>
            <person name="Arai W."/>
            <person name="Tsubouchi T."/>
            <person name="Morono Y."/>
            <person name="Uchiyama I."/>
            <person name="Ito T."/>
            <person name="Fujiyama A."/>
            <person name="Inagaki F."/>
            <person name="Takami H."/>
        </authorList>
    </citation>
    <scope>NUCLEOTIDE SEQUENCE</scope>
    <source>
        <strain evidence="1">Expedition CK06-06</strain>
    </source>
</reference>
<gene>
    <name evidence="1" type="ORF">S01H1_68829</name>
</gene>
<accession>X0WW17</accession>
<proteinExistence type="predicted"/>
<dbReference type="AlphaFoldDB" id="X0WW17"/>